<protein>
    <recommendedName>
        <fullName evidence="1">Putative radical SAM N-terminal domain-containing protein</fullName>
    </recommendedName>
</protein>
<evidence type="ECO:0000259" key="1">
    <source>
        <dbReference type="Pfam" id="PF19238"/>
    </source>
</evidence>
<dbReference type="InterPro" id="IPR045375">
    <property type="entry name" value="Put_radical_SAM-like_N"/>
</dbReference>
<evidence type="ECO:0000313" key="2">
    <source>
        <dbReference type="EMBL" id="EKC77740.1"/>
    </source>
</evidence>
<dbReference type="EMBL" id="AJWZ01000149">
    <property type="protein sequence ID" value="EKC77740.1"/>
    <property type="molecule type" value="Genomic_DNA"/>
</dbReference>
<accession>K1UHG1</accession>
<sequence>MRESLYFKDDDSRLSFLFGNYITLTNITEHEIDRIIKMHISPINVSVHTTNPELRCKMMNNRFAGDTLKYLKRFADARNNA</sequence>
<proteinExistence type="predicted"/>
<name>K1UHG1_9ZZZZ</name>
<feature type="domain" description="Putative radical SAM N-terminal" evidence="1">
    <location>
        <begin position="1"/>
        <end position="77"/>
    </location>
</feature>
<gene>
    <name evidence="2" type="ORF">OBE_00215</name>
</gene>
<dbReference type="Pfam" id="PF19238">
    <property type="entry name" value="Radical_SAM_2"/>
    <property type="match status" value="1"/>
</dbReference>
<comment type="caution">
    <text evidence="2">The sequence shown here is derived from an EMBL/GenBank/DDBJ whole genome shotgun (WGS) entry which is preliminary data.</text>
</comment>
<reference evidence="2" key="1">
    <citation type="journal article" date="2013" name="Environ. Microbiol.">
        <title>Microbiota from the distal guts of lean and obese adolescents exhibit partial functional redundancy besides clear differences in community structure.</title>
        <authorList>
            <person name="Ferrer M."/>
            <person name="Ruiz A."/>
            <person name="Lanza F."/>
            <person name="Haange S.B."/>
            <person name="Oberbach A."/>
            <person name="Till H."/>
            <person name="Bargiela R."/>
            <person name="Campoy C."/>
            <person name="Segura M.T."/>
            <person name="Richter M."/>
            <person name="von Bergen M."/>
            <person name="Seifert J."/>
            <person name="Suarez A."/>
        </authorList>
    </citation>
    <scope>NUCLEOTIDE SEQUENCE</scope>
</reference>
<organism evidence="2">
    <name type="scientific">human gut metagenome</name>
    <dbReference type="NCBI Taxonomy" id="408170"/>
    <lineage>
        <taxon>unclassified sequences</taxon>
        <taxon>metagenomes</taxon>
        <taxon>organismal metagenomes</taxon>
    </lineage>
</organism>
<dbReference type="AlphaFoldDB" id="K1UHG1"/>